<dbReference type="Gene3D" id="3.40.50.300">
    <property type="entry name" value="P-loop containing nucleotide triphosphate hydrolases"/>
    <property type="match status" value="1"/>
</dbReference>
<dbReference type="GO" id="GO:0005525">
    <property type="term" value="F:GTP binding"/>
    <property type="evidence" value="ECO:0007669"/>
    <property type="project" value="UniProtKB-KW"/>
</dbReference>
<dbReference type="EMBL" id="JACOOT010000039">
    <property type="protein sequence ID" value="MBC5652735.1"/>
    <property type="molecule type" value="Genomic_DNA"/>
</dbReference>
<organism evidence="7 8">
    <name type="scientific">Blautia segnis</name>
    <dbReference type="NCBI Taxonomy" id="2763030"/>
    <lineage>
        <taxon>Bacteria</taxon>
        <taxon>Bacillati</taxon>
        <taxon>Bacillota</taxon>
        <taxon>Clostridia</taxon>
        <taxon>Lachnospirales</taxon>
        <taxon>Lachnospiraceae</taxon>
        <taxon>Blautia</taxon>
    </lineage>
</organism>
<dbReference type="FunFam" id="3.40.50.300:FF:000590">
    <property type="entry name" value="Ribosome biogenesis GTPase A"/>
    <property type="match status" value="1"/>
</dbReference>
<feature type="binding site" evidence="5">
    <location>
        <position position="174"/>
    </location>
    <ligand>
        <name>GTP</name>
        <dbReference type="ChEBI" id="CHEBI:37565"/>
    </ligand>
</feature>
<evidence type="ECO:0000256" key="2">
    <source>
        <dbReference type="ARBA" id="ARBA00022741"/>
    </source>
</evidence>
<dbReference type="PIRSF" id="PIRSF006230">
    <property type="entry name" value="MG442"/>
    <property type="match status" value="1"/>
</dbReference>
<dbReference type="RefSeq" id="WP_021924397.1">
    <property type="nucleotide sequence ID" value="NZ_JACOOT010000039.1"/>
</dbReference>
<dbReference type="InterPro" id="IPR023179">
    <property type="entry name" value="GTP-bd_ortho_bundle_sf"/>
</dbReference>
<dbReference type="AlphaFoldDB" id="A0A8I0ADM0"/>
<feature type="binding site" evidence="5">
    <location>
        <begin position="130"/>
        <end position="135"/>
    </location>
    <ligand>
        <name>GTP</name>
        <dbReference type="ChEBI" id="CHEBI:37565"/>
    </ligand>
</feature>
<feature type="binding site" evidence="5">
    <location>
        <begin position="58"/>
        <end position="61"/>
    </location>
    <ligand>
        <name>GTP</name>
        <dbReference type="ChEBI" id="CHEBI:37565"/>
    </ligand>
</feature>
<evidence type="ECO:0000313" key="8">
    <source>
        <dbReference type="Proteomes" id="UP000652847"/>
    </source>
</evidence>
<comment type="similarity">
    <text evidence="4">Belongs to the TRAFAC class YlqF/YawG GTPase family. MTG1 subfamily.</text>
</comment>
<dbReference type="GO" id="GO:0003924">
    <property type="term" value="F:GTPase activity"/>
    <property type="evidence" value="ECO:0007669"/>
    <property type="project" value="TreeGrafter"/>
</dbReference>
<evidence type="ECO:0000256" key="3">
    <source>
        <dbReference type="ARBA" id="ARBA00023134"/>
    </source>
</evidence>
<evidence type="ECO:0000313" key="7">
    <source>
        <dbReference type="EMBL" id="MBC5652735.1"/>
    </source>
</evidence>
<feature type="domain" description="CP-type G" evidence="6">
    <location>
        <begin position="10"/>
        <end position="178"/>
    </location>
</feature>
<reference evidence="7 8" key="1">
    <citation type="submission" date="2020-08" db="EMBL/GenBank/DDBJ databases">
        <title>Genome public.</title>
        <authorList>
            <person name="Liu C."/>
            <person name="Sun Q."/>
        </authorList>
    </citation>
    <scope>NUCLEOTIDE SEQUENCE [LARGE SCALE GENOMIC DNA]</scope>
    <source>
        <strain evidence="7 8">BX17</strain>
    </source>
</reference>
<dbReference type="PANTHER" id="PTHR45782:SF4">
    <property type="entry name" value="MITOCHONDRIAL RIBOSOME-ASSOCIATED GTPASE 1"/>
    <property type="match status" value="1"/>
</dbReference>
<protein>
    <recommendedName>
        <fullName evidence="1 4">Ribosome biogenesis GTPase A</fullName>
    </recommendedName>
</protein>
<comment type="subcellular location">
    <subcellularLocation>
        <location evidence="4">Cytoplasm</location>
    </subcellularLocation>
</comment>
<comment type="caution">
    <text evidence="7">The sequence shown here is derived from an EMBL/GenBank/DDBJ whole genome shotgun (WGS) entry which is preliminary data.</text>
</comment>
<evidence type="ECO:0000256" key="4">
    <source>
        <dbReference type="PIRNR" id="PIRNR006230"/>
    </source>
</evidence>
<evidence type="ECO:0000256" key="1">
    <source>
        <dbReference type="ARBA" id="ARBA00014898"/>
    </source>
</evidence>
<dbReference type="InterPro" id="IPR030378">
    <property type="entry name" value="G_CP_dom"/>
</dbReference>
<accession>A0A8I0ADM0</accession>
<evidence type="ECO:0000259" key="6">
    <source>
        <dbReference type="PROSITE" id="PS51721"/>
    </source>
</evidence>
<sequence>MNVQWYPGHMTKAKRQMQEDIKLIDLIIELVDSRVPLASRNPDIDELGRNKARLILLNKSDLGDERQNEAWKAYFQAKGFYVVKVDSRSGAGMKAIQAAIQEACKEKTERDRRRGIKNRPIRAMVVGIPNVGKSTFINTFAGRACAKTGNKPGVTKGKQWIRLNKNVELLDTPGILWPKFEDEEVGMRLAYIGSIKDDILNLEELSLTLIDFLREKYAGALEKRYQIAEEGTAVQVLEAIARSRGCLKKGEELDYAKASLILFDDFRSGKIGRITLEWVPQEEK</sequence>
<proteinExistence type="inferred from homology"/>
<comment type="function">
    <text evidence="4">Required for a late step of 50S ribosomal subunit assembly. Has GTPase activity.</text>
</comment>
<dbReference type="Gene3D" id="1.10.1580.10">
    <property type="match status" value="1"/>
</dbReference>
<keyword evidence="2 4" id="KW-0547">Nucleotide-binding</keyword>
<dbReference type="SUPFAM" id="SSF52540">
    <property type="entry name" value="P-loop containing nucleoside triphosphate hydrolases"/>
    <property type="match status" value="1"/>
</dbReference>
<gene>
    <name evidence="7" type="primary">ylqF</name>
    <name evidence="7" type="ORF">H8S54_16890</name>
</gene>
<dbReference type="Pfam" id="PF01926">
    <property type="entry name" value="MMR_HSR1"/>
    <property type="match status" value="1"/>
</dbReference>
<dbReference type="CDD" id="cd01856">
    <property type="entry name" value="YlqF"/>
    <property type="match status" value="1"/>
</dbReference>
<evidence type="ECO:0000256" key="5">
    <source>
        <dbReference type="PIRSR" id="PIRSR006230-1"/>
    </source>
</evidence>
<keyword evidence="4" id="KW-0963">Cytoplasm</keyword>
<dbReference type="InterPro" id="IPR019991">
    <property type="entry name" value="GTP-bd_ribosome_bgen"/>
</dbReference>
<name>A0A8I0ADM0_9FIRM</name>
<dbReference type="InterPro" id="IPR016478">
    <property type="entry name" value="GTPase_MTG1"/>
</dbReference>
<dbReference type="GO" id="GO:0006412">
    <property type="term" value="P:translation"/>
    <property type="evidence" value="ECO:0007669"/>
    <property type="project" value="TreeGrafter"/>
</dbReference>
<keyword evidence="3 4" id="KW-0342">GTP-binding</keyword>
<dbReference type="GO" id="GO:0005737">
    <property type="term" value="C:cytoplasm"/>
    <property type="evidence" value="ECO:0007669"/>
    <property type="project" value="UniProtKB-SubCell"/>
</dbReference>
<dbReference type="InterPro" id="IPR006073">
    <property type="entry name" value="GTP-bd"/>
</dbReference>
<dbReference type="InterPro" id="IPR027417">
    <property type="entry name" value="P-loop_NTPase"/>
</dbReference>
<dbReference type="NCBIfam" id="TIGR03596">
    <property type="entry name" value="GTPase_YlqF"/>
    <property type="match status" value="1"/>
</dbReference>
<dbReference type="PANTHER" id="PTHR45782">
    <property type="entry name" value="MITOCHONDRIAL RIBOSOME-ASSOCIATED GTPASE 1"/>
    <property type="match status" value="1"/>
</dbReference>
<keyword evidence="8" id="KW-1185">Reference proteome</keyword>
<dbReference type="PROSITE" id="PS51721">
    <property type="entry name" value="G_CP"/>
    <property type="match status" value="1"/>
</dbReference>
<dbReference type="Proteomes" id="UP000652847">
    <property type="component" value="Unassembled WGS sequence"/>
</dbReference>